<dbReference type="PANTHER" id="PTHR11439:SF483">
    <property type="entry name" value="PEPTIDE SYNTHASE GLIP-LIKE, PUTATIVE (AFU_ORTHOLOGUE AFUA_3G12920)-RELATED"/>
    <property type="match status" value="1"/>
</dbReference>
<protein>
    <recommendedName>
        <fullName evidence="5">Reverse transcriptase Ty1/copia-type domain-containing protein</fullName>
    </recommendedName>
</protein>
<dbReference type="Pfam" id="PF07727">
    <property type="entry name" value="RVT_2"/>
    <property type="match status" value="1"/>
</dbReference>
<feature type="domain" description="Retrotransposon gag" evidence="2">
    <location>
        <begin position="45"/>
        <end position="106"/>
    </location>
</feature>
<organism evidence="4">
    <name type="scientific">Tanacetum cinerariifolium</name>
    <name type="common">Dalmatian daisy</name>
    <name type="synonym">Chrysanthemum cinerariifolium</name>
    <dbReference type="NCBI Taxonomy" id="118510"/>
    <lineage>
        <taxon>Eukaryota</taxon>
        <taxon>Viridiplantae</taxon>
        <taxon>Streptophyta</taxon>
        <taxon>Embryophyta</taxon>
        <taxon>Tracheophyta</taxon>
        <taxon>Spermatophyta</taxon>
        <taxon>Magnoliopsida</taxon>
        <taxon>eudicotyledons</taxon>
        <taxon>Gunneridae</taxon>
        <taxon>Pentapetalae</taxon>
        <taxon>asterids</taxon>
        <taxon>campanulids</taxon>
        <taxon>Asterales</taxon>
        <taxon>Asteraceae</taxon>
        <taxon>Asteroideae</taxon>
        <taxon>Anthemideae</taxon>
        <taxon>Anthemidinae</taxon>
        <taxon>Tanacetum</taxon>
    </lineage>
</organism>
<accession>A0A6L2KIK2</accession>
<dbReference type="InterPro" id="IPR013103">
    <property type="entry name" value="RVT_2"/>
</dbReference>
<evidence type="ECO:0000259" key="3">
    <source>
        <dbReference type="Pfam" id="PF07727"/>
    </source>
</evidence>
<feature type="region of interest" description="Disordered" evidence="1">
    <location>
        <begin position="229"/>
        <end position="251"/>
    </location>
</feature>
<proteinExistence type="predicted"/>
<evidence type="ECO:0000256" key="1">
    <source>
        <dbReference type="SAM" id="MobiDB-lite"/>
    </source>
</evidence>
<sequence>MRELKEDTFSGNKNYDAYEHVEQVLDIVSLFNIPEVSHVAIMLRVFPIILTGAAKRWVKRLTLRTVNTWDLLKKTFIQRYYPPSRTAKQLEEIHKFKQEDDATLYQACESEEHQTFKLKMFHNLDQLRLQFKRENLHESKDVQINLVQAVDARLVVTESSGTKLDKQDTSSRSENYTTHVVDVDIIPVNDQEPFAKVDNNTNSNSTNISNRGGEMDQNAKKYHVVIAPKPADSTGPPSLTTIDQDAPSPIEPKNYKEALKESCWIKAMQEELNEFKLLKVWELVPRLDRVMIITLKWIFKVKLDELVDVKTAFLNGILREEVYVSQQNGFVDQDNPSHGYKLNKALYGLKQALRACPRGIFLNQSKYALEINKKYDMETNDPVDTPMVEKSKLDAEIREKVDPTRYRGMIGSHVYLTSSRPDIVFAVCMCSRYQAKPIKNHLHAVKQIFRYLKGTINMGLWRSKDSCIALTAFVDVDHAGCRDTRRSTSRREAMEVFKRRRSMLDYRIQKLSKGLSEGSGIILVVPDETKDNFGSSSSSLFGSDGEFQDVSSDEENKTDENKVDAEVA</sequence>
<feature type="compositionally biased region" description="Low complexity" evidence="1">
    <location>
        <begin position="533"/>
        <end position="545"/>
    </location>
</feature>
<dbReference type="AlphaFoldDB" id="A0A6L2KIK2"/>
<name>A0A6L2KIK2_TANCI</name>
<dbReference type="PANTHER" id="PTHR11439">
    <property type="entry name" value="GAG-POL-RELATED RETROTRANSPOSON"/>
    <property type="match status" value="1"/>
</dbReference>
<gene>
    <name evidence="4" type="ORF">Tci_021269</name>
</gene>
<comment type="caution">
    <text evidence="4">The sequence shown here is derived from an EMBL/GenBank/DDBJ whole genome shotgun (WGS) entry which is preliminary data.</text>
</comment>
<feature type="domain" description="Reverse transcriptase Ty1/copia-type" evidence="3">
    <location>
        <begin position="307"/>
        <end position="354"/>
    </location>
</feature>
<evidence type="ECO:0000313" key="4">
    <source>
        <dbReference type="EMBL" id="GEU49291.1"/>
    </source>
</evidence>
<reference evidence="4" key="1">
    <citation type="journal article" date="2019" name="Sci. Rep.">
        <title>Draft genome of Tanacetum cinerariifolium, the natural source of mosquito coil.</title>
        <authorList>
            <person name="Yamashiro T."/>
            <person name="Shiraishi A."/>
            <person name="Satake H."/>
            <person name="Nakayama K."/>
        </authorList>
    </citation>
    <scope>NUCLEOTIDE SEQUENCE</scope>
</reference>
<dbReference type="Pfam" id="PF03732">
    <property type="entry name" value="Retrotrans_gag"/>
    <property type="match status" value="1"/>
</dbReference>
<feature type="compositionally biased region" description="Low complexity" evidence="1">
    <location>
        <begin position="199"/>
        <end position="210"/>
    </location>
</feature>
<evidence type="ECO:0008006" key="5">
    <source>
        <dbReference type="Google" id="ProtNLM"/>
    </source>
</evidence>
<feature type="region of interest" description="Disordered" evidence="1">
    <location>
        <begin position="528"/>
        <end position="568"/>
    </location>
</feature>
<dbReference type="EMBL" id="BKCJ010002544">
    <property type="protein sequence ID" value="GEU49291.1"/>
    <property type="molecule type" value="Genomic_DNA"/>
</dbReference>
<evidence type="ECO:0000259" key="2">
    <source>
        <dbReference type="Pfam" id="PF03732"/>
    </source>
</evidence>
<feature type="region of interest" description="Disordered" evidence="1">
    <location>
        <begin position="194"/>
        <end position="213"/>
    </location>
</feature>
<feature type="compositionally biased region" description="Basic and acidic residues" evidence="1">
    <location>
        <begin position="554"/>
        <end position="568"/>
    </location>
</feature>
<dbReference type="InterPro" id="IPR005162">
    <property type="entry name" value="Retrotrans_gag_dom"/>
</dbReference>